<dbReference type="AlphaFoldDB" id="A0AAE3L5V0"/>
<dbReference type="InterPro" id="IPR007569">
    <property type="entry name" value="DUF559"/>
</dbReference>
<evidence type="ECO:0000259" key="1">
    <source>
        <dbReference type="Pfam" id="PF04480"/>
    </source>
</evidence>
<dbReference type="SUPFAM" id="SSF52980">
    <property type="entry name" value="Restriction endonuclease-like"/>
    <property type="match status" value="1"/>
</dbReference>
<dbReference type="GO" id="GO:0004519">
    <property type="term" value="F:endonuclease activity"/>
    <property type="evidence" value="ECO:0007669"/>
    <property type="project" value="UniProtKB-KW"/>
</dbReference>
<evidence type="ECO:0000313" key="2">
    <source>
        <dbReference type="EMBL" id="MCS3904077.1"/>
    </source>
</evidence>
<accession>A0AAE3L5V0</accession>
<name>A0AAE3L5V0_9GAMM</name>
<dbReference type="PANTHER" id="PTHR38590:SF1">
    <property type="entry name" value="BLL0828 PROTEIN"/>
    <property type="match status" value="1"/>
</dbReference>
<dbReference type="RefSeq" id="WP_259056289.1">
    <property type="nucleotide sequence ID" value="NZ_JANUCT010000015.1"/>
</dbReference>
<keyword evidence="2" id="KW-0378">Hydrolase</keyword>
<keyword evidence="2" id="KW-0255">Endonuclease</keyword>
<dbReference type="Pfam" id="PF04480">
    <property type="entry name" value="DUF559"/>
    <property type="match status" value="1"/>
</dbReference>
<dbReference type="EMBL" id="JANUCT010000015">
    <property type="protein sequence ID" value="MCS3904077.1"/>
    <property type="molecule type" value="Genomic_DNA"/>
</dbReference>
<reference evidence="2" key="1">
    <citation type="submission" date="2022-08" db="EMBL/GenBank/DDBJ databases">
        <title>Genomic Encyclopedia of Type Strains, Phase III (KMG-III): the genomes of soil and plant-associated and newly described type strains.</title>
        <authorList>
            <person name="Whitman W."/>
        </authorList>
    </citation>
    <scope>NUCLEOTIDE SEQUENCE</scope>
    <source>
        <strain evidence="2">HMT 1</strain>
    </source>
</reference>
<keyword evidence="3" id="KW-1185">Reference proteome</keyword>
<dbReference type="InterPro" id="IPR047216">
    <property type="entry name" value="Endonuclease_DUF559_bact"/>
</dbReference>
<organism evidence="2 3">
    <name type="scientific">Methylohalomonas lacus</name>
    <dbReference type="NCBI Taxonomy" id="398773"/>
    <lineage>
        <taxon>Bacteria</taxon>
        <taxon>Pseudomonadati</taxon>
        <taxon>Pseudomonadota</taxon>
        <taxon>Gammaproteobacteria</taxon>
        <taxon>Methylohalomonadales</taxon>
        <taxon>Methylohalomonadaceae</taxon>
        <taxon>Methylohalomonas</taxon>
    </lineage>
</organism>
<evidence type="ECO:0000313" key="3">
    <source>
        <dbReference type="Proteomes" id="UP001204445"/>
    </source>
</evidence>
<proteinExistence type="predicted"/>
<gene>
    <name evidence="2" type="ORF">J2T55_002110</name>
</gene>
<dbReference type="PANTHER" id="PTHR38590">
    <property type="entry name" value="BLL0828 PROTEIN"/>
    <property type="match status" value="1"/>
</dbReference>
<dbReference type="CDD" id="cd01038">
    <property type="entry name" value="Endonuclease_DUF559"/>
    <property type="match status" value="1"/>
</dbReference>
<keyword evidence="2" id="KW-0540">Nuclease</keyword>
<dbReference type="InterPro" id="IPR011335">
    <property type="entry name" value="Restrct_endonuc-II-like"/>
</dbReference>
<protein>
    <submittedName>
        <fullName evidence="2">Very-short-patch-repair endonuclease</fullName>
    </submittedName>
</protein>
<sequence>MDVQRARQLRSNPTDAERLLWRHLCRRQMHGVRFRRQQPIGPYIVDFISFEAGLIVEIDGGQHQEQVAYDDKRSRWLERQGYRVLRYWNNEVLSNVDAVLTDIGGYLSPPP</sequence>
<dbReference type="Proteomes" id="UP001204445">
    <property type="component" value="Unassembled WGS sequence"/>
</dbReference>
<comment type="caution">
    <text evidence="2">The sequence shown here is derived from an EMBL/GenBank/DDBJ whole genome shotgun (WGS) entry which is preliminary data.</text>
</comment>
<feature type="domain" description="DUF559" evidence="1">
    <location>
        <begin position="4"/>
        <end position="103"/>
    </location>
</feature>
<dbReference type="Gene3D" id="3.40.960.10">
    <property type="entry name" value="VSR Endonuclease"/>
    <property type="match status" value="1"/>
</dbReference>